<evidence type="ECO:0000256" key="1">
    <source>
        <dbReference type="ARBA" id="ARBA00004328"/>
    </source>
</evidence>
<protein>
    <submittedName>
        <fullName evidence="2">Uncharacterized protein</fullName>
    </submittedName>
</protein>
<name>A0A517Y2T0_9BACT</name>
<sequence>MSATTIDTPAPAADRFQSRDELVTFIEQQAQSALDRAARVERRVPWTTSGPVGQDSAGYSVLKAAAFALGFVGPEQAKEEIHTHHQLRDLYAAYGFTPHHGQQSFLVPLASSHLPAFEPQGLRLQNELRQKMTAHAVRFDPEEADWLCRRTGFRTKALGTSTDTAGGTLVQLPMLGELIDLQRSMEVFAAAGAREVALPPNGRVQFPKLTAASTAYWVGEGSSITESQPTTGNLDLQAKKLGVPGL</sequence>
<dbReference type="OrthoDB" id="284781at2"/>
<evidence type="ECO:0000313" key="2">
    <source>
        <dbReference type="EMBL" id="QDU24042.1"/>
    </source>
</evidence>
<keyword evidence="3" id="KW-1185">Reference proteome</keyword>
<gene>
    <name evidence="2" type="ORF">ETAA1_60530</name>
</gene>
<dbReference type="NCBIfam" id="TIGR01554">
    <property type="entry name" value="major_cap_HK97"/>
    <property type="match status" value="1"/>
</dbReference>
<dbReference type="AlphaFoldDB" id="A0A517Y2T0"/>
<organism evidence="2 3">
    <name type="scientific">Urbifossiella limnaea</name>
    <dbReference type="NCBI Taxonomy" id="2528023"/>
    <lineage>
        <taxon>Bacteria</taxon>
        <taxon>Pseudomonadati</taxon>
        <taxon>Planctomycetota</taxon>
        <taxon>Planctomycetia</taxon>
        <taxon>Gemmatales</taxon>
        <taxon>Gemmataceae</taxon>
        <taxon>Urbifossiella</taxon>
    </lineage>
</organism>
<accession>A0A517Y2T0</accession>
<dbReference type="EMBL" id="CP036273">
    <property type="protein sequence ID" value="QDU24042.1"/>
    <property type="molecule type" value="Genomic_DNA"/>
</dbReference>
<dbReference type="RefSeq" id="WP_145244237.1">
    <property type="nucleotide sequence ID" value="NZ_CP036273.1"/>
</dbReference>
<dbReference type="InterPro" id="IPR024455">
    <property type="entry name" value="Phage_capsid"/>
</dbReference>
<proteinExistence type="predicted"/>
<evidence type="ECO:0000313" key="3">
    <source>
        <dbReference type="Proteomes" id="UP000319576"/>
    </source>
</evidence>
<dbReference type="Proteomes" id="UP000319576">
    <property type="component" value="Chromosome"/>
</dbReference>
<dbReference type="KEGG" id="uli:ETAA1_60530"/>
<comment type="subcellular location">
    <subcellularLocation>
        <location evidence="1">Virion</location>
    </subcellularLocation>
</comment>
<dbReference type="SUPFAM" id="SSF56563">
    <property type="entry name" value="Major capsid protein gp5"/>
    <property type="match status" value="1"/>
</dbReference>
<reference evidence="2 3" key="1">
    <citation type="submission" date="2019-02" db="EMBL/GenBank/DDBJ databases">
        <title>Deep-cultivation of Planctomycetes and their phenomic and genomic characterization uncovers novel biology.</title>
        <authorList>
            <person name="Wiegand S."/>
            <person name="Jogler M."/>
            <person name="Boedeker C."/>
            <person name="Pinto D."/>
            <person name="Vollmers J."/>
            <person name="Rivas-Marin E."/>
            <person name="Kohn T."/>
            <person name="Peeters S.H."/>
            <person name="Heuer A."/>
            <person name="Rast P."/>
            <person name="Oberbeckmann S."/>
            <person name="Bunk B."/>
            <person name="Jeske O."/>
            <person name="Meyerdierks A."/>
            <person name="Storesund J.E."/>
            <person name="Kallscheuer N."/>
            <person name="Luecker S."/>
            <person name="Lage O.M."/>
            <person name="Pohl T."/>
            <person name="Merkel B.J."/>
            <person name="Hornburger P."/>
            <person name="Mueller R.-W."/>
            <person name="Bruemmer F."/>
            <person name="Labrenz M."/>
            <person name="Spormann A.M."/>
            <person name="Op den Camp H."/>
            <person name="Overmann J."/>
            <person name="Amann R."/>
            <person name="Jetten M.S.M."/>
            <person name="Mascher T."/>
            <person name="Medema M.H."/>
            <person name="Devos D.P."/>
            <person name="Kaster A.-K."/>
            <person name="Ovreas L."/>
            <person name="Rohde M."/>
            <person name="Galperin M.Y."/>
            <person name="Jogler C."/>
        </authorList>
    </citation>
    <scope>NUCLEOTIDE SEQUENCE [LARGE SCALE GENOMIC DNA]</scope>
    <source>
        <strain evidence="2 3">ETA_A1</strain>
    </source>
</reference>